<evidence type="ECO:0000313" key="3">
    <source>
        <dbReference type="Proteomes" id="UP001470230"/>
    </source>
</evidence>
<comment type="caution">
    <text evidence="2">The sequence shown here is derived from an EMBL/GenBank/DDBJ whole genome shotgun (WGS) entry which is preliminary data.</text>
</comment>
<gene>
    <name evidence="2" type="ORF">M9Y10_013772</name>
</gene>
<protein>
    <recommendedName>
        <fullName evidence="4">Leucine Rich Repeat family protein</fullName>
    </recommendedName>
</protein>
<proteinExistence type="predicted"/>
<feature type="region of interest" description="Disordered" evidence="1">
    <location>
        <begin position="705"/>
        <end position="755"/>
    </location>
</feature>
<evidence type="ECO:0000313" key="2">
    <source>
        <dbReference type="EMBL" id="KAK8895886.1"/>
    </source>
</evidence>
<evidence type="ECO:0000256" key="1">
    <source>
        <dbReference type="SAM" id="MobiDB-lite"/>
    </source>
</evidence>
<name>A0ABR2KXQ3_9EUKA</name>
<dbReference type="InterPro" id="IPR032675">
    <property type="entry name" value="LRR_dom_sf"/>
</dbReference>
<keyword evidence="3" id="KW-1185">Reference proteome</keyword>
<dbReference type="SUPFAM" id="SSF52047">
    <property type="entry name" value="RNI-like"/>
    <property type="match status" value="1"/>
</dbReference>
<dbReference type="Gene3D" id="2.30.29.30">
    <property type="entry name" value="Pleckstrin-homology domain (PH domain)/Phosphotyrosine-binding domain (PTB)"/>
    <property type="match status" value="1"/>
</dbReference>
<evidence type="ECO:0008006" key="4">
    <source>
        <dbReference type="Google" id="ProtNLM"/>
    </source>
</evidence>
<reference evidence="2 3" key="1">
    <citation type="submission" date="2024-04" db="EMBL/GenBank/DDBJ databases">
        <title>Tritrichomonas musculus Genome.</title>
        <authorList>
            <person name="Alves-Ferreira E."/>
            <person name="Grigg M."/>
            <person name="Lorenzi H."/>
            <person name="Galac M."/>
        </authorList>
    </citation>
    <scope>NUCLEOTIDE SEQUENCE [LARGE SCALE GENOMIC DNA]</scope>
    <source>
        <strain evidence="2 3">EAF2021</strain>
    </source>
</reference>
<dbReference type="Gene3D" id="3.80.10.10">
    <property type="entry name" value="Ribonuclease Inhibitor"/>
    <property type="match status" value="1"/>
</dbReference>
<organism evidence="2 3">
    <name type="scientific">Tritrichomonas musculus</name>
    <dbReference type="NCBI Taxonomy" id="1915356"/>
    <lineage>
        <taxon>Eukaryota</taxon>
        <taxon>Metamonada</taxon>
        <taxon>Parabasalia</taxon>
        <taxon>Tritrichomonadida</taxon>
        <taxon>Tritrichomonadidae</taxon>
        <taxon>Tritrichomonas</taxon>
    </lineage>
</organism>
<accession>A0ABR2KXQ3</accession>
<dbReference type="InterPro" id="IPR011993">
    <property type="entry name" value="PH-like_dom_sf"/>
</dbReference>
<sequence length="755" mass="87514">MSSFPDKGKSYKIPEEYSDLPNSKDIHAIKWVDLVISRRKKERRLLVVTEWEFFLFKSKRFSSTLQLATQFRWLDITKLSCQTLDDVTIEFSSNDTTYENKNISASGEPSITLLLKKSKMFLRFYQYICSYSLEDEYPEFDYPSSFESQIEKVSKHNIIFHINMRLRSNGHSFPKSIQSVIQRFITKQNRELKLNKLKILQESLPYFYECMHWFPFVNKIIVPFQSFSQQDATKATDANTNQIQVDPIAILQSFVPSDPYINELEFKGRVPLKFSDLIDSILKSQKAIRTVTFNKCDLDNTQCQSLSDWIQTGTIEYLYLISSLSPVVVNSFVESLKNNQGTEILKKFIIYQSPGIDIIPLITYLPLIRYISLAYCDFEIYEFFYIINNLPQTSQIETAILSGNRNGRIIQSKQKYPPYLRELNLSDIIWEQDSFKNLFITFMAHQPQRNSIDNSQKSDDENDENIKSSQYFDDGGFDSDDGNNNTSNEPLLKIDMSNAKMKEESWNYFFKYVQTMKPSDRLGTIRWSSNQLHKVFLLFLEKCTNLSSITFDGCFSYGDSLLSICVAYLSETRQRIRKFSCAGTTRKWLGPEGSKIIIQCLANNRTITNVNLSNNRSGKQMFIDLARILNKNRFVESILIDGNDVTNLNTYKKFFTSLRERGKPLNVNWPEQEMNDILQYGTATKDMIEKVKEIYDDVINGTFNADLSDDNGNNNKNKKGKNNNNKNANNEEEDNDKSESSIVEMSDTHSNSNVL</sequence>
<dbReference type="Proteomes" id="UP001470230">
    <property type="component" value="Unassembled WGS sequence"/>
</dbReference>
<dbReference type="EMBL" id="JAPFFF010000002">
    <property type="protein sequence ID" value="KAK8895886.1"/>
    <property type="molecule type" value="Genomic_DNA"/>
</dbReference>